<keyword evidence="1" id="KW-1185">Reference proteome</keyword>
<name>A0A9J2Q1V6_ASCLU</name>
<dbReference type="Pfam" id="PF05380">
    <property type="entry name" value="Peptidase_A17"/>
    <property type="match status" value="1"/>
</dbReference>
<evidence type="ECO:0000313" key="1">
    <source>
        <dbReference type="Proteomes" id="UP000036681"/>
    </source>
</evidence>
<dbReference type="AlphaFoldDB" id="A0A9J2Q1V6"/>
<accession>A0A9J2Q1V6</accession>
<sequence>MRKVPNTVSGKEDPCIEHFGVNLNFKTQPFLSSCADLLLFIKLLHYAFHQSYASISHYYGILSKSKHIFAPEDSIWFYSSEPGWQSAPTYISQEAPSMTILSPQDHYQDTHIKVLGVIWETVKDTIRLKTLVPTSDRLKKDHFFGLSQNNSCDELVAEPHVQKWNYLKENWATLLFELPQRLPNGPFELHMFADDSNRAHSVIAHAKGDEKIFVISGKSRSCPLKGLTIPRLELLVVLTSLRITNPKPNS</sequence>
<reference evidence="2" key="1">
    <citation type="submission" date="2023-03" db="UniProtKB">
        <authorList>
            <consortium name="WormBaseParasite"/>
        </authorList>
    </citation>
    <scope>IDENTIFICATION</scope>
</reference>
<dbReference type="Proteomes" id="UP000036681">
    <property type="component" value="Unplaced"/>
</dbReference>
<dbReference type="WBParaSite" id="ALUE_0001547501-mRNA-1">
    <property type="protein sequence ID" value="ALUE_0001547501-mRNA-1"/>
    <property type="gene ID" value="ALUE_0001547501"/>
</dbReference>
<dbReference type="InterPro" id="IPR008042">
    <property type="entry name" value="Retrotrans_Pao"/>
</dbReference>
<proteinExistence type="predicted"/>
<organism evidence="1 2">
    <name type="scientific">Ascaris lumbricoides</name>
    <name type="common">Giant roundworm</name>
    <dbReference type="NCBI Taxonomy" id="6252"/>
    <lineage>
        <taxon>Eukaryota</taxon>
        <taxon>Metazoa</taxon>
        <taxon>Ecdysozoa</taxon>
        <taxon>Nematoda</taxon>
        <taxon>Chromadorea</taxon>
        <taxon>Rhabditida</taxon>
        <taxon>Spirurina</taxon>
        <taxon>Ascaridomorpha</taxon>
        <taxon>Ascaridoidea</taxon>
        <taxon>Ascarididae</taxon>
        <taxon>Ascaris</taxon>
    </lineage>
</organism>
<protein>
    <submittedName>
        <fullName evidence="2">Uncharacterized protein</fullName>
    </submittedName>
</protein>
<evidence type="ECO:0000313" key="2">
    <source>
        <dbReference type="WBParaSite" id="ALUE_0001547501-mRNA-1"/>
    </source>
</evidence>